<name>A0A286ULT1_9AGAM</name>
<organism evidence="1 2">
    <name type="scientific">Pyrrhoderma noxium</name>
    <dbReference type="NCBI Taxonomy" id="2282107"/>
    <lineage>
        <taxon>Eukaryota</taxon>
        <taxon>Fungi</taxon>
        <taxon>Dikarya</taxon>
        <taxon>Basidiomycota</taxon>
        <taxon>Agaricomycotina</taxon>
        <taxon>Agaricomycetes</taxon>
        <taxon>Hymenochaetales</taxon>
        <taxon>Hymenochaetaceae</taxon>
        <taxon>Pyrrhoderma</taxon>
    </lineage>
</organism>
<dbReference type="OrthoDB" id="5522061at2759"/>
<dbReference type="AlphaFoldDB" id="A0A286ULT1"/>
<keyword evidence="2" id="KW-1185">Reference proteome</keyword>
<protein>
    <submittedName>
        <fullName evidence="1">Uncharacterized protein</fullName>
    </submittedName>
</protein>
<accession>A0A286ULT1</accession>
<evidence type="ECO:0000313" key="2">
    <source>
        <dbReference type="Proteomes" id="UP000217199"/>
    </source>
</evidence>
<dbReference type="InParanoid" id="A0A286ULT1"/>
<comment type="caution">
    <text evidence="1">The sequence shown here is derived from an EMBL/GenBank/DDBJ whole genome shotgun (WGS) entry which is preliminary data.</text>
</comment>
<sequence>MFASLRRETFRQCSIVKVHGSLRRLSQSPWCRDRSCHAKSSSLKLHDLSALIPPEEGTEAHEELKNELEEMMRLVEAVKLVDTNAPRYYNASSAIPDGRIWPEGVGMTLSSNTRPVEFEDRLQNGEDFGAGLLNIHSLLDVALVRYRISS</sequence>
<gene>
    <name evidence="1" type="ORF">PNOK_0313900</name>
</gene>
<evidence type="ECO:0000313" key="1">
    <source>
        <dbReference type="EMBL" id="PAV20512.1"/>
    </source>
</evidence>
<dbReference type="EMBL" id="NBII01000003">
    <property type="protein sequence ID" value="PAV20512.1"/>
    <property type="molecule type" value="Genomic_DNA"/>
</dbReference>
<dbReference type="Proteomes" id="UP000217199">
    <property type="component" value="Unassembled WGS sequence"/>
</dbReference>
<reference evidence="1 2" key="1">
    <citation type="journal article" date="2017" name="Mol. Ecol.">
        <title>Comparative and population genomic landscape of Phellinus noxius: A hypervariable fungus causing root rot in trees.</title>
        <authorList>
            <person name="Chung C.L."/>
            <person name="Lee T.J."/>
            <person name="Akiba M."/>
            <person name="Lee H.H."/>
            <person name="Kuo T.H."/>
            <person name="Liu D."/>
            <person name="Ke H.M."/>
            <person name="Yokoi T."/>
            <person name="Roa M.B."/>
            <person name="Lu M.J."/>
            <person name="Chang Y.Y."/>
            <person name="Ann P.J."/>
            <person name="Tsai J.N."/>
            <person name="Chen C.Y."/>
            <person name="Tzean S.S."/>
            <person name="Ota Y."/>
            <person name="Hattori T."/>
            <person name="Sahashi N."/>
            <person name="Liou R.F."/>
            <person name="Kikuchi T."/>
            <person name="Tsai I.J."/>
        </authorList>
    </citation>
    <scope>NUCLEOTIDE SEQUENCE [LARGE SCALE GENOMIC DNA]</scope>
    <source>
        <strain evidence="1 2">FFPRI411160</strain>
    </source>
</reference>
<proteinExistence type="predicted"/>